<keyword evidence="4 6" id="KW-0697">Rotamase</keyword>
<comment type="caution">
    <text evidence="10">The sequence shown here is derived from an EMBL/GenBank/DDBJ whole genome shotgun (WGS) entry which is preliminary data.</text>
</comment>
<feature type="signal peptide" evidence="8">
    <location>
        <begin position="1"/>
        <end position="20"/>
    </location>
</feature>
<evidence type="ECO:0000256" key="4">
    <source>
        <dbReference type="ARBA" id="ARBA00023110"/>
    </source>
</evidence>
<feature type="domain" description="PPIase FKBP-type" evidence="9">
    <location>
        <begin position="243"/>
        <end position="338"/>
    </location>
</feature>
<dbReference type="PROSITE" id="PS50059">
    <property type="entry name" value="FKBP_PPIASE"/>
    <property type="match status" value="2"/>
</dbReference>
<feature type="region of interest" description="Disordered" evidence="7">
    <location>
        <begin position="19"/>
        <end position="80"/>
    </location>
</feature>
<organism evidence="10 11">
    <name type="scientific">Streptomyces cremeus</name>
    <dbReference type="NCBI Taxonomy" id="66881"/>
    <lineage>
        <taxon>Bacteria</taxon>
        <taxon>Bacillati</taxon>
        <taxon>Actinomycetota</taxon>
        <taxon>Actinomycetes</taxon>
        <taxon>Kitasatosporales</taxon>
        <taxon>Streptomycetaceae</taxon>
        <taxon>Streptomyces</taxon>
    </lineage>
</organism>
<dbReference type="PROSITE" id="PS51257">
    <property type="entry name" value="PROKAR_LIPOPROTEIN"/>
    <property type="match status" value="1"/>
</dbReference>
<comment type="similarity">
    <text evidence="2">Belongs to the FKBP-type PPIase family.</text>
</comment>
<feature type="domain" description="PPIase FKBP-type" evidence="9">
    <location>
        <begin position="96"/>
        <end position="188"/>
    </location>
</feature>
<proteinExistence type="inferred from homology"/>
<accession>A0ABV5PP24</accession>
<evidence type="ECO:0000313" key="10">
    <source>
        <dbReference type="EMBL" id="MFB9524513.1"/>
    </source>
</evidence>
<reference evidence="10 11" key="1">
    <citation type="submission" date="2024-09" db="EMBL/GenBank/DDBJ databases">
        <authorList>
            <person name="Sun Q."/>
            <person name="Mori K."/>
        </authorList>
    </citation>
    <scope>NUCLEOTIDE SEQUENCE [LARGE SCALE GENOMIC DNA]</scope>
    <source>
        <strain evidence="10 11">JCM 4362</strain>
    </source>
</reference>
<evidence type="ECO:0000256" key="8">
    <source>
        <dbReference type="SAM" id="SignalP"/>
    </source>
</evidence>
<evidence type="ECO:0000313" key="11">
    <source>
        <dbReference type="Proteomes" id="UP001589718"/>
    </source>
</evidence>
<evidence type="ECO:0000256" key="7">
    <source>
        <dbReference type="SAM" id="MobiDB-lite"/>
    </source>
</evidence>
<name>A0ABV5PP24_STRCM</name>
<dbReference type="Pfam" id="PF00254">
    <property type="entry name" value="FKBP_C"/>
    <property type="match status" value="2"/>
</dbReference>
<keyword evidence="11" id="KW-1185">Reference proteome</keyword>
<protein>
    <recommendedName>
        <fullName evidence="3 6">peptidylprolyl isomerase</fullName>
        <ecNumber evidence="3 6">5.2.1.8</ecNumber>
    </recommendedName>
</protein>
<keyword evidence="8" id="KW-0732">Signal</keyword>
<evidence type="ECO:0000259" key="9">
    <source>
        <dbReference type="PROSITE" id="PS50059"/>
    </source>
</evidence>
<evidence type="ECO:0000256" key="3">
    <source>
        <dbReference type="ARBA" id="ARBA00013194"/>
    </source>
</evidence>
<dbReference type="EC" id="5.2.1.8" evidence="3 6"/>
<dbReference type="InterPro" id="IPR001179">
    <property type="entry name" value="PPIase_FKBP_dom"/>
</dbReference>
<comment type="catalytic activity">
    <reaction evidence="1 6">
        <text>[protein]-peptidylproline (omega=180) = [protein]-peptidylproline (omega=0)</text>
        <dbReference type="Rhea" id="RHEA:16237"/>
        <dbReference type="Rhea" id="RHEA-COMP:10747"/>
        <dbReference type="Rhea" id="RHEA-COMP:10748"/>
        <dbReference type="ChEBI" id="CHEBI:83833"/>
        <dbReference type="ChEBI" id="CHEBI:83834"/>
        <dbReference type="EC" id="5.2.1.8"/>
    </reaction>
</comment>
<dbReference type="GO" id="GO:0003755">
    <property type="term" value="F:peptidyl-prolyl cis-trans isomerase activity"/>
    <property type="evidence" value="ECO:0007669"/>
    <property type="project" value="UniProtKB-EC"/>
</dbReference>
<evidence type="ECO:0000256" key="1">
    <source>
        <dbReference type="ARBA" id="ARBA00000971"/>
    </source>
</evidence>
<dbReference type="InterPro" id="IPR046357">
    <property type="entry name" value="PPIase_dom_sf"/>
</dbReference>
<evidence type="ECO:0000256" key="6">
    <source>
        <dbReference type="PROSITE-ProRule" id="PRU00277"/>
    </source>
</evidence>
<dbReference type="Proteomes" id="UP001589718">
    <property type="component" value="Unassembled WGS sequence"/>
</dbReference>
<evidence type="ECO:0000256" key="2">
    <source>
        <dbReference type="ARBA" id="ARBA00006577"/>
    </source>
</evidence>
<dbReference type="RefSeq" id="WP_345224671.1">
    <property type="nucleotide sequence ID" value="NZ_BAAAXE010000013.1"/>
</dbReference>
<dbReference type="PANTHER" id="PTHR43811:SF19">
    <property type="entry name" value="39 KDA FK506-BINDING NUCLEAR PROTEIN"/>
    <property type="match status" value="1"/>
</dbReference>
<keyword evidence="5 6" id="KW-0413">Isomerase</keyword>
<dbReference type="Gene3D" id="3.10.50.40">
    <property type="match status" value="2"/>
</dbReference>
<sequence>MRRRLAAFLIVPALALTACGGGESKEPTDGKSSSASPDKPAKQPEAPKPVESADPMPTVKGEVGKQPEVTIPKGDPSGKFVVNTLKEGDGAEVKKGDQVITGYEAKIWKGGKALGGSYGEKAAPPQIISAGSPTVIPAFSQAVLGKKLGSRLLVVAPPAAAFGAQGQPQMGVGPTDNLVFVLDLQKVMPKMAEGKQKDTAADQPKIVADKPEPATITIPKNDPPKKLVSETLIEGDGPEVKNGQTVYMHYSGAAWELNKGKPKAELFDSSWKRGEPFNTAIGAGQVIEGWDKGLVGKKVGSRVMLIVPAAQAYKDQARGEALPANSTLVFVVDILAAM</sequence>
<dbReference type="EMBL" id="JBHMCR010000022">
    <property type="protein sequence ID" value="MFB9524513.1"/>
    <property type="molecule type" value="Genomic_DNA"/>
</dbReference>
<gene>
    <name evidence="10" type="ORF">ACFFTU_31715</name>
</gene>
<dbReference type="PANTHER" id="PTHR43811">
    <property type="entry name" value="FKBP-TYPE PEPTIDYL-PROLYL CIS-TRANS ISOMERASE FKPA"/>
    <property type="match status" value="1"/>
</dbReference>
<evidence type="ECO:0000256" key="5">
    <source>
        <dbReference type="ARBA" id="ARBA00023235"/>
    </source>
</evidence>
<feature type="chain" id="PRO_5046869733" description="peptidylprolyl isomerase" evidence="8">
    <location>
        <begin position="21"/>
        <end position="338"/>
    </location>
</feature>
<dbReference type="SUPFAM" id="SSF54534">
    <property type="entry name" value="FKBP-like"/>
    <property type="match status" value="2"/>
</dbReference>